<keyword evidence="3" id="KW-0813">Transport</keyword>
<evidence type="ECO:0000256" key="2">
    <source>
        <dbReference type="ARBA" id="ARBA00011245"/>
    </source>
</evidence>
<dbReference type="PANTHER" id="PTHR45694:SF28">
    <property type="entry name" value="GLUTAREDOXIN 1"/>
    <property type="match status" value="1"/>
</dbReference>
<evidence type="ECO:0000259" key="7">
    <source>
        <dbReference type="Pfam" id="PF00462"/>
    </source>
</evidence>
<dbReference type="GO" id="GO:0015035">
    <property type="term" value="F:protein-disulfide reductase activity"/>
    <property type="evidence" value="ECO:0007669"/>
    <property type="project" value="InterPro"/>
</dbReference>
<dbReference type="InterPro" id="IPR002109">
    <property type="entry name" value="Glutaredoxin"/>
</dbReference>
<evidence type="ECO:0000256" key="6">
    <source>
        <dbReference type="ARBA" id="ARBA00023284"/>
    </source>
</evidence>
<dbReference type="GO" id="GO:0015038">
    <property type="term" value="F:glutathione disulfide oxidoreductase activity"/>
    <property type="evidence" value="ECO:0007669"/>
    <property type="project" value="TreeGrafter"/>
</dbReference>
<proteinExistence type="inferred from homology"/>
<evidence type="ECO:0000313" key="9">
    <source>
        <dbReference type="Proteomes" id="UP000000249"/>
    </source>
</evidence>
<organism evidence="8 9">
    <name type="scientific">Vibrio cholerae serotype O1 (strain ATCC 39541 / Classical Ogawa 395 / O395)</name>
    <dbReference type="NCBI Taxonomy" id="345073"/>
    <lineage>
        <taxon>Bacteria</taxon>
        <taxon>Pseudomonadati</taxon>
        <taxon>Pseudomonadota</taxon>
        <taxon>Gammaproteobacteria</taxon>
        <taxon>Vibrionales</taxon>
        <taxon>Vibrionaceae</taxon>
        <taxon>Vibrio</taxon>
    </lineage>
</organism>
<feature type="domain" description="Glutaredoxin" evidence="7">
    <location>
        <begin position="8"/>
        <end position="74"/>
    </location>
</feature>
<dbReference type="AlphaFoldDB" id="A0A0H3AHN9"/>
<dbReference type="KEGG" id="vcr:VC395_1213"/>
<dbReference type="EMBL" id="CP000627">
    <property type="protein sequence ID" value="ABQ19514.1"/>
    <property type="molecule type" value="Genomic_DNA"/>
</dbReference>
<dbReference type="PANTHER" id="PTHR45694">
    <property type="entry name" value="GLUTAREDOXIN 2"/>
    <property type="match status" value="1"/>
</dbReference>
<dbReference type="KEGG" id="vco:VC0395_A0716"/>
<dbReference type="PATRIC" id="fig|345073.21.peg.1180"/>
<evidence type="ECO:0000256" key="4">
    <source>
        <dbReference type="ARBA" id="ARBA00022982"/>
    </source>
</evidence>
<gene>
    <name evidence="8" type="primary">grxA</name>
    <name evidence="8" type="ordered locus">VC0395_A0716</name>
</gene>
<dbReference type="GO" id="GO:0034599">
    <property type="term" value="P:cellular response to oxidative stress"/>
    <property type="evidence" value="ECO:0007669"/>
    <property type="project" value="TreeGrafter"/>
</dbReference>
<protein>
    <submittedName>
        <fullName evidence="8">Glutaredoxin 1</fullName>
    </submittedName>
</protein>
<comment type="subunit">
    <text evidence="2">Monomer.</text>
</comment>
<evidence type="ECO:0000313" key="8">
    <source>
        <dbReference type="EMBL" id="ABQ19514.1"/>
    </source>
</evidence>
<keyword evidence="4" id="KW-0249">Electron transport</keyword>
<dbReference type="Proteomes" id="UP000000249">
    <property type="component" value="Chromosome 1"/>
</dbReference>
<dbReference type="PRINTS" id="PR00160">
    <property type="entry name" value="GLUTAREDOXIN"/>
</dbReference>
<dbReference type="eggNOG" id="COG0695">
    <property type="taxonomic scope" value="Bacteria"/>
</dbReference>
<dbReference type="SUPFAM" id="SSF52833">
    <property type="entry name" value="Thioredoxin-like"/>
    <property type="match status" value="1"/>
</dbReference>
<dbReference type="GO" id="GO:0005737">
    <property type="term" value="C:cytoplasm"/>
    <property type="evidence" value="ECO:0007669"/>
    <property type="project" value="TreeGrafter"/>
</dbReference>
<evidence type="ECO:0000256" key="3">
    <source>
        <dbReference type="ARBA" id="ARBA00022448"/>
    </source>
</evidence>
<dbReference type="Pfam" id="PF00462">
    <property type="entry name" value="Glutaredoxin"/>
    <property type="match status" value="1"/>
</dbReference>
<accession>A0A0H3AHN9</accession>
<evidence type="ECO:0000256" key="1">
    <source>
        <dbReference type="ARBA" id="ARBA00007787"/>
    </source>
</evidence>
<dbReference type="CDD" id="cd02066">
    <property type="entry name" value="GRX_family"/>
    <property type="match status" value="1"/>
</dbReference>
<evidence type="ECO:0000256" key="5">
    <source>
        <dbReference type="ARBA" id="ARBA00023157"/>
    </source>
</evidence>
<dbReference type="GO" id="GO:0045454">
    <property type="term" value="P:cell redox homeostasis"/>
    <property type="evidence" value="ECO:0007669"/>
    <property type="project" value="InterPro"/>
</dbReference>
<dbReference type="NCBIfam" id="TIGR02183">
    <property type="entry name" value="GRXA"/>
    <property type="match status" value="1"/>
</dbReference>
<reference evidence="8 9" key="1">
    <citation type="submission" date="2007-03" db="EMBL/GenBank/DDBJ databases">
        <authorList>
            <person name="Heidelberg J."/>
        </authorList>
    </citation>
    <scope>NUCLEOTIDE SEQUENCE [LARGE SCALE GENOMIC DNA]</scope>
    <source>
        <strain evidence="9">ATCC 39541 / Classical Ogawa 395 / O395</strain>
    </source>
</reference>
<keyword evidence="5" id="KW-1015">Disulfide bond</keyword>
<keyword evidence="6" id="KW-0676">Redox-active center</keyword>
<dbReference type="PROSITE" id="PS51354">
    <property type="entry name" value="GLUTAREDOXIN_2"/>
    <property type="match status" value="1"/>
</dbReference>
<dbReference type="Gene3D" id="3.40.30.10">
    <property type="entry name" value="Glutaredoxin"/>
    <property type="match status" value="1"/>
</dbReference>
<dbReference type="InterPro" id="IPR014025">
    <property type="entry name" value="Glutaredoxin_subgr"/>
</dbReference>
<dbReference type="GO" id="GO:0009055">
    <property type="term" value="F:electron transfer activity"/>
    <property type="evidence" value="ECO:0007669"/>
    <property type="project" value="InterPro"/>
</dbReference>
<sequence>MKEKDMFVVIFGRPGCPYCVRAKEHAETLKAKRDDFNYRYVDIHAEGITKADLEKTIGKPVETVPQIFIDEQHIGGCTDFEAYAKENLGLFD</sequence>
<comment type="similarity">
    <text evidence="1">Belongs to the glutaredoxin family.</text>
</comment>
<dbReference type="InterPro" id="IPR011902">
    <property type="entry name" value="GRXA"/>
</dbReference>
<dbReference type="InterPro" id="IPR036249">
    <property type="entry name" value="Thioredoxin-like_sf"/>
</dbReference>
<name>A0A0H3AHN9_VIBC3</name>
<dbReference type="NCBIfam" id="NF008401">
    <property type="entry name" value="PRK11200.1"/>
    <property type="match status" value="1"/>
</dbReference>